<dbReference type="PANTHER" id="PTHR46268">
    <property type="entry name" value="STRESS RESPONSE PROTEIN NHAX"/>
    <property type="match status" value="1"/>
</dbReference>
<dbReference type="CDD" id="cd00293">
    <property type="entry name" value="USP-like"/>
    <property type="match status" value="1"/>
</dbReference>
<dbReference type="Pfam" id="PF00582">
    <property type="entry name" value="Usp"/>
    <property type="match status" value="1"/>
</dbReference>
<dbReference type="EMBL" id="LVWD01000041">
    <property type="protein sequence ID" value="OAD39624.1"/>
    <property type="molecule type" value="Genomic_DNA"/>
</dbReference>
<dbReference type="PANTHER" id="PTHR46268:SF6">
    <property type="entry name" value="UNIVERSAL STRESS PROTEIN UP12"/>
    <property type="match status" value="1"/>
</dbReference>
<dbReference type="PRINTS" id="PR01438">
    <property type="entry name" value="UNVRSLSTRESS"/>
</dbReference>
<evidence type="ECO:0000256" key="1">
    <source>
        <dbReference type="ARBA" id="ARBA00008791"/>
    </source>
</evidence>
<organism evidence="3 4">
    <name type="scientific">Hydrogenophaga crassostreae</name>
    <dbReference type="NCBI Taxonomy" id="1763535"/>
    <lineage>
        <taxon>Bacteria</taxon>
        <taxon>Pseudomonadati</taxon>
        <taxon>Pseudomonadota</taxon>
        <taxon>Betaproteobacteria</taxon>
        <taxon>Burkholderiales</taxon>
        <taxon>Comamonadaceae</taxon>
        <taxon>Hydrogenophaga</taxon>
    </lineage>
</organism>
<keyword evidence="4" id="KW-1185">Reference proteome</keyword>
<protein>
    <recommendedName>
        <fullName evidence="2">UspA domain-containing protein</fullName>
    </recommendedName>
</protein>
<dbReference type="InterPro" id="IPR006016">
    <property type="entry name" value="UspA"/>
</dbReference>
<feature type="domain" description="UspA" evidence="2">
    <location>
        <begin position="20"/>
        <end position="163"/>
    </location>
</feature>
<sequence>MVFERFSGAAHSSCLKETHMFKKILVPTDGSSLATAAATVAAQLAKSQGAQVVGVYVIDPFPFIGIGDASAVALQSYMTEARRAATQALDAVSKVCEAEGAPFVGDTIERNVVHEGVVETAVAEGCDLIVMGSHGRQGVKALILGSVAQKVLAHAAVPVLIVKG</sequence>
<dbReference type="Gene3D" id="3.40.50.620">
    <property type="entry name" value="HUPs"/>
    <property type="match status" value="1"/>
</dbReference>
<comment type="caution">
    <text evidence="3">The sequence shown here is derived from an EMBL/GenBank/DDBJ whole genome shotgun (WGS) entry which is preliminary data.</text>
</comment>
<proteinExistence type="inferred from homology"/>
<dbReference type="InterPro" id="IPR014729">
    <property type="entry name" value="Rossmann-like_a/b/a_fold"/>
</dbReference>
<reference evidence="3 4" key="1">
    <citation type="submission" date="2016-02" db="EMBL/GenBank/DDBJ databases">
        <title>Draft genome sequence of Hydrogenophaga sp. LPB0072.</title>
        <authorList>
            <person name="Shin S.-K."/>
            <person name="Yi H."/>
        </authorList>
    </citation>
    <scope>NUCLEOTIDE SEQUENCE [LARGE SCALE GENOMIC DNA]</scope>
    <source>
        <strain evidence="3 4">LPB0072</strain>
    </source>
</reference>
<dbReference type="InterPro" id="IPR006015">
    <property type="entry name" value="Universal_stress_UspA"/>
</dbReference>
<evidence type="ECO:0000259" key="2">
    <source>
        <dbReference type="Pfam" id="PF00582"/>
    </source>
</evidence>
<dbReference type="SUPFAM" id="SSF52402">
    <property type="entry name" value="Adenine nucleotide alpha hydrolases-like"/>
    <property type="match status" value="1"/>
</dbReference>
<evidence type="ECO:0000313" key="3">
    <source>
        <dbReference type="EMBL" id="OAD39624.1"/>
    </source>
</evidence>
<accession>A0ABX2U1A5</accession>
<comment type="similarity">
    <text evidence="1">Belongs to the universal stress protein A family.</text>
</comment>
<gene>
    <name evidence="3" type="ORF">LPB72_20390</name>
</gene>
<name>A0ABX2U1A5_9BURK</name>
<dbReference type="Proteomes" id="UP000185657">
    <property type="component" value="Unassembled WGS sequence"/>
</dbReference>
<evidence type="ECO:0000313" key="4">
    <source>
        <dbReference type="Proteomes" id="UP000185657"/>
    </source>
</evidence>